<dbReference type="PANTHER" id="PTHR45844:SF19">
    <property type="entry name" value="TRANSCRIPTION FACTOR BHLH106-RELATED"/>
    <property type="match status" value="1"/>
</dbReference>
<dbReference type="GO" id="GO:0003677">
    <property type="term" value="F:DNA binding"/>
    <property type="evidence" value="ECO:0007669"/>
    <property type="project" value="UniProtKB-KW"/>
</dbReference>
<keyword evidence="3" id="KW-0804">Transcription</keyword>
<dbReference type="Gene3D" id="4.10.280.10">
    <property type="entry name" value="Helix-loop-helix DNA-binding domain"/>
    <property type="match status" value="1"/>
</dbReference>
<dbReference type="EMBL" id="QPKB01000001">
    <property type="protein sequence ID" value="RWR74789.1"/>
    <property type="molecule type" value="Genomic_DNA"/>
</dbReference>
<evidence type="ECO:0000313" key="7">
    <source>
        <dbReference type="Proteomes" id="UP000283530"/>
    </source>
</evidence>
<dbReference type="FunFam" id="4.10.280.10:FF:000070">
    <property type="entry name" value="transcription factor bHLH30"/>
    <property type="match status" value="1"/>
</dbReference>
<keyword evidence="4" id="KW-0539">Nucleus</keyword>
<dbReference type="PANTHER" id="PTHR45844">
    <property type="entry name" value="TRANSCRIPTION FACTOR BHLH30"/>
    <property type="match status" value="1"/>
</dbReference>
<dbReference type="PROSITE" id="PS50888">
    <property type="entry name" value="BHLH"/>
    <property type="match status" value="1"/>
</dbReference>
<evidence type="ECO:0000256" key="3">
    <source>
        <dbReference type="ARBA" id="ARBA00023163"/>
    </source>
</evidence>
<dbReference type="InterPro" id="IPR011598">
    <property type="entry name" value="bHLH_dom"/>
</dbReference>
<dbReference type="CDD" id="cd11455">
    <property type="entry name" value="bHLH_AtAIG1_like"/>
    <property type="match status" value="1"/>
</dbReference>
<organism evidence="6 7">
    <name type="scientific">Cinnamomum micranthum f. kanehirae</name>
    <dbReference type="NCBI Taxonomy" id="337451"/>
    <lineage>
        <taxon>Eukaryota</taxon>
        <taxon>Viridiplantae</taxon>
        <taxon>Streptophyta</taxon>
        <taxon>Embryophyta</taxon>
        <taxon>Tracheophyta</taxon>
        <taxon>Spermatophyta</taxon>
        <taxon>Magnoliopsida</taxon>
        <taxon>Magnoliidae</taxon>
        <taxon>Laurales</taxon>
        <taxon>Lauraceae</taxon>
        <taxon>Cinnamomum</taxon>
    </lineage>
</organism>
<protein>
    <submittedName>
        <fullName evidence="6">Transcription factor bHLH106-like protein</fullName>
    </submittedName>
</protein>
<dbReference type="InterPro" id="IPR036638">
    <property type="entry name" value="HLH_DNA-bd_sf"/>
</dbReference>
<comment type="caution">
    <text evidence="6">The sequence shown here is derived from an EMBL/GenBank/DDBJ whole genome shotgun (WGS) entry which is preliminary data.</text>
</comment>
<gene>
    <name evidence="6" type="ORF">CKAN_00313300</name>
</gene>
<dbReference type="SMART" id="SM00353">
    <property type="entry name" value="HLH"/>
    <property type="match status" value="1"/>
</dbReference>
<reference evidence="6 7" key="1">
    <citation type="journal article" date="2019" name="Nat. Plants">
        <title>Stout camphor tree genome fills gaps in understanding of flowering plant genome evolution.</title>
        <authorList>
            <person name="Chaw S.M."/>
            <person name="Liu Y.C."/>
            <person name="Wu Y.W."/>
            <person name="Wang H.Y."/>
            <person name="Lin C.I."/>
            <person name="Wu C.S."/>
            <person name="Ke H.M."/>
            <person name="Chang L.Y."/>
            <person name="Hsu C.Y."/>
            <person name="Yang H.T."/>
            <person name="Sudianto E."/>
            <person name="Hsu M.H."/>
            <person name="Wu K.P."/>
            <person name="Wang L.N."/>
            <person name="Leebens-Mack J.H."/>
            <person name="Tsai I.J."/>
        </authorList>
    </citation>
    <scope>NUCLEOTIDE SEQUENCE [LARGE SCALE GENOMIC DNA]</scope>
    <source>
        <strain evidence="7">cv. Chaw 1501</strain>
        <tissue evidence="6">Young leaves</tissue>
    </source>
</reference>
<dbReference type="AlphaFoldDB" id="A0A3S3M0C6"/>
<dbReference type="Proteomes" id="UP000283530">
    <property type="component" value="Unassembled WGS sequence"/>
</dbReference>
<feature type="domain" description="BHLH" evidence="5">
    <location>
        <begin position="64"/>
        <end position="113"/>
    </location>
</feature>
<keyword evidence="1" id="KW-0805">Transcription regulation</keyword>
<evidence type="ECO:0000256" key="1">
    <source>
        <dbReference type="ARBA" id="ARBA00023015"/>
    </source>
</evidence>
<dbReference type="CDD" id="cd04873">
    <property type="entry name" value="ACT_UUR-ACR-like"/>
    <property type="match status" value="1"/>
</dbReference>
<dbReference type="OrthoDB" id="71302at2759"/>
<dbReference type="SUPFAM" id="SSF47459">
    <property type="entry name" value="HLH, helix-loop-helix DNA-binding domain"/>
    <property type="match status" value="1"/>
</dbReference>
<sequence>MQPANPPGTSEIYRILSQNRMTRVDPYASHTPTRISPGAPNPGPSFLPLEMATITDLPQPRSLSASINHKEAEKRRRERINSHLNELRKLLPCNSKTDKASLLARVVQHVKDLKQRTSEIAGSDLLPTETDEIDVFSDEVSGGGRSVFKASLCCEDRSDLLPDLIETLKSLRLRTIKAEMATLGGRVRNVLVVAGEDDYFQGDDSVGFLREALKALVERAADSERGKRRRMFDRRRTTD</sequence>
<keyword evidence="2" id="KW-0238">DNA-binding</keyword>
<name>A0A3S3M0C6_9MAGN</name>
<dbReference type="GO" id="GO:0003700">
    <property type="term" value="F:DNA-binding transcription factor activity"/>
    <property type="evidence" value="ECO:0007669"/>
    <property type="project" value="InterPro"/>
</dbReference>
<evidence type="ECO:0000256" key="4">
    <source>
        <dbReference type="ARBA" id="ARBA00023242"/>
    </source>
</evidence>
<proteinExistence type="predicted"/>
<dbReference type="GO" id="GO:0046983">
    <property type="term" value="F:protein dimerization activity"/>
    <property type="evidence" value="ECO:0007669"/>
    <property type="project" value="InterPro"/>
</dbReference>
<dbReference type="STRING" id="337451.A0A3S3M0C6"/>
<keyword evidence="7" id="KW-1185">Reference proteome</keyword>
<evidence type="ECO:0000313" key="6">
    <source>
        <dbReference type="EMBL" id="RWR74789.1"/>
    </source>
</evidence>
<accession>A0A3S3M0C6</accession>
<evidence type="ECO:0000259" key="5">
    <source>
        <dbReference type="PROSITE" id="PS50888"/>
    </source>
</evidence>
<evidence type="ECO:0000256" key="2">
    <source>
        <dbReference type="ARBA" id="ARBA00023125"/>
    </source>
</evidence>
<dbReference type="InterPro" id="IPR045847">
    <property type="entry name" value="AIG1-like"/>
</dbReference>
<dbReference type="Pfam" id="PF00010">
    <property type="entry name" value="HLH"/>
    <property type="match status" value="1"/>
</dbReference>